<feature type="transmembrane region" description="Helical" evidence="1">
    <location>
        <begin position="88"/>
        <end position="109"/>
    </location>
</feature>
<dbReference type="EMBL" id="JAWXXV010000001">
    <property type="protein sequence ID" value="MDX5983608.1"/>
    <property type="molecule type" value="Genomic_DNA"/>
</dbReference>
<evidence type="ECO:0000313" key="3">
    <source>
        <dbReference type="Proteomes" id="UP001279660"/>
    </source>
</evidence>
<comment type="caution">
    <text evidence="2">The sequence shown here is derived from an EMBL/GenBank/DDBJ whole genome shotgun (WGS) entry which is preliminary data.</text>
</comment>
<keyword evidence="1" id="KW-0472">Membrane</keyword>
<reference evidence="2 3" key="1">
    <citation type="submission" date="2023-11" db="EMBL/GenBank/DDBJ databases">
        <title>MicrobeMod: A computational toolkit for identifying prokaryotic methylation and restriction-modification with nanopore sequencing.</title>
        <authorList>
            <person name="Crits-Christoph A."/>
            <person name="Kang S.C."/>
            <person name="Lee H."/>
            <person name="Ostrov N."/>
        </authorList>
    </citation>
    <scope>NUCLEOTIDE SEQUENCE [LARGE SCALE GENOMIC DNA]</scope>
    <source>
        <strain evidence="2 3">ATCC 14820</strain>
    </source>
</reference>
<feature type="transmembrane region" description="Helical" evidence="1">
    <location>
        <begin position="157"/>
        <end position="178"/>
    </location>
</feature>
<feature type="transmembrane region" description="Helical" evidence="1">
    <location>
        <begin position="129"/>
        <end position="151"/>
    </location>
</feature>
<feature type="transmembrane region" description="Helical" evidence="1">
    <location>
        <begin position="58"/>
        <end position="76"/>
    </location>
</feature>
<dbReference type="Pfam" id="PF04279">
    <property type="entry name" value="IspA"/>
    <property type="match status" value="1"/>
</dbReference>
<sequence length="203" mass="22437">MMRLRSFLAAVFHTFGGLLLYWAVLLAFGIKPAIAVALGFIVVEGGWRLATRRPFPPLWLLANGAALVFGAIDLWAQTPFMIRYEGAIINLLTAGVFLVGASGQEPLVLRIARQRKPDIPADRPEVVHFFRAFTLAWALYFVARAGAFLWIMSAFPLAQALAIRAVVSWGSIGVMLLASFNGRRVFDACQRLGFFKPVKDNAR</sequence>
<proteinExistence type="predicted"/>
<evidence type="ECO:0000256" key="1">
    <source>
        <dbReference type="SAM" id="Phobius"/>
    </source>
</evidence>
<dbReference type="RefSeq" id="WP_010404769.1">
    <property type="nucleotide sequence ID" value="NZ_JAWXXV010000001.1"/>
</dbReference>
<evidence type="ECO:0000313" key="2">
    <source>
        <dbReference type="EMBL" id="MDX5983608.1"/>
    </source>
</evidence>
<keyword evidence="1" id="KW-0812">Transmembrane</keyword>
<dbReference type="InterPro" id="IPR006008">
    <property type="entry name" value="YciB"/>
</dbReference>
<keyword evidence="3" id="KW-1185">Reference proteome</keyword>
<protein>
    <submittedName>
        <fullName evidence="2">Septation protein IspZ</fullName>
    </submittedName>
</protein>
<organism evidence="2 3">
    <name type="scientific">Sphingomonas echinoides</name>
    <dbReference type="NCBI Taxonomy" id="59803"/>
    <lineage>
        <taxon>Bacteria</taxon>
        <taxon>Pseudomonadati</taxon>
        <taxon>Pseudomonadota</taxon>
        <taxon>Alphaproteobacteria</taxon>
        <taxon>Sphingomonadales</taxon>
        <taxon>Sphingomonadaceae</taxon>
        <taxon>Sphingomonas</taxon>
    </lineage>
</organism>
<name>A0ABU4PHD4_9SPHN</name>
<accession>A0ABU4PHD4</accession>
<dbReference type="Proteomes" id="UP001279660">
    <property type="component" value="Unassembled WGS sequence"/>
</dbReference>
<keyword evidence="1" id="KW-1133">Transmembrane helix</keyword>
<gene>
    <name evidence="2" type="ORF">SIL82_04990</name>
</gene>